<dbReference type="PANTHER" id="PTHR47942">
    <property type="entry name" value="TETRATRICOPEPTIDE REPEAT (TPR)-LIKE SUPERFAMILY PROTEIN-RELATED"/>
    <property type="match status" value="1"/>
</dbReference>
<dbReference type="PANTHER" id="PTHR47942:SF63">
    <property type="entry name" value="PENTATRICOPEPTIDE REPEAT-CONTAINING PROTEIN"/>
    <property type="match status" value="1"/>
</dbReference>
<keyword evidence="1" id="KW-0677">Repeat</keyword>
<dbReference type="AlphaFoldDB" id="A0ABD3LXZ8"/>
<accession>A0ABD3LXZ8</accession>
<evidence type="ECO:0000313" key="3">
    <source>
        <dbReference type="Proteomes" id="UP001530293"/>
    </source>
</evidence>
<name>A0ABD3LXZ8_9STRA</name>
<dbReference type="InterPro" id="IPR051222">
    <property type="entry name" value="PPR/CCM1_RNA-binding"/>
</dbReference>
<dbReference type="Proteomes" id="UP001530293">
    <property type="component" value="Unassembled WGS sequence"/>
</dbReference>
<comment type="caution">
    <text evidence="2">The sequence shown here is derived from an EMBL/GenBank/DDBJ whole genome shotgun (WGS) entry which is preliminary data.</text>
</comment>
<sequence length="811" mass="92641">MHTISIRHGKITTNIFLRSRYSCRYSTSFVPQLLCHSSRSLNTHSSQQNNSYSHRRRENRTASSLIFNREYELEKNFQRPWHDPKFMMDSSPEEVEQWLLSLLQSARKNAHEKGIATTKTSNSPHDNILVYFDDGFDVDATAFLRVLESYARSSHPGSPQKSEYWIGVLERHHLAAMELFMTTFGKNIDVVDHTNKFSSASSLASLAKRNQTMPTSQRYPFQHQRDTAAAIVRNLKPTVECYNSVIEIWGNDKDLISVVRSRRWLSKLEEEATKSEHNHSNIHSPLGPNARSYDHYLHSCSRGLGKSAKLLKERAEEAEEILHYRLSPDAPLTVRPTTESFNYVLRAYTRCRKDMSVAAKVMSLLLLMESIQKEYILAEQQGLDVNGENWSWKCNVAPDTKTYTMALDAWVVKAGLTADKLRTKQLGVMNTHRQKGSKYTPSSAADVDDGTKEMEKAETILKYIQDLDSVGHSDVRASVIGYNTLLSGYARISNELRTDIPFKSEKILHQMIALAEDGNTHVAPDVLSFNAVIKAWGRTKQANSAERCEFWLTKMIDANRISIERGEKNFIPKPDVTTYNLCMEAHFQLGDASRVQDLLIEMDSTDGLITPNSESFSKVIRAWLNDELNLPQYGLPGSSLMHAWNWLNELLNREKHGEAAMLGPTPELFSAILKTAARTNARGENLLMIGKGAFWAFKRSRYQVDHLAYTWLLEIALKVLSSQSDDERRHEFIKELFEQICIDGLLSSTFLNKLKNGPFYEEGWTKDESEWLCNELLGDPPFPASWSRNVKHERHRPSAFDIHEPKEDPQN</sequence>
<protein>
    <submittedName>
        <fullName evidence="2">Uncharacterized protein</fullName>
    </submittedName>
</protein>
<keyword evidence="3" id="KW-1185">Reference proteome</keyword>
<dbReference type="InterPro" id="IPR011990">
    <property type="entry name" value="TPR-like_helical_dom_sf"/>
</dbReference>
<dbReference type="EMBL" id="JALLBG020000312">
    <property type="protein sequence ID" value="KAL3756272.1"/>
    <property type="molecule type" value="Genomic_DNA"/>
</dbReference>
<reference evidence="2 3" key="1">
    <citation type="submission" date="2024-10" db="EMBL/GenBank/DDBJ databases">
        <title>Updated reference genomes for cyclostephanoid diatoms.</title>
        <authorList>
            <person name="Roberts W.R."/>
            <person name="Alverson A.J."/>
        </authorList>
    </citation>
    <scope>NUCLEOTIDE SEQUENCE [LARGE SCALE GENOMIC DNA]</scope>
    <source>
        <strain evidence="2 3">AJA232-27</strain>
    </source>
</reference>
<evidence type="ECO:0000256" key="1">
    <source>
        <dbReference type="ARBA" id="ARBA00022737"/>
    </source>
</evidence>
<dbReference type="InterPro" id="IPR002885">
    <property type="entry name" value="PPR_rpt"/>
</dbReference>
<gene>
    <name evidence="2" type="ORF">ACHAWU_007223</name>
</gene>
<proteinExistence type="predicted"/>
<dbReference type="Gene3D" id="1.25.40.10">
    <property type="entry name" value="Tetratricopeptide repeat domain"/>
    <property type="match status" value="2"/>
</dbReference>
<dbReference type="Pfam" id="PF13812">
    <property type="entry name" value="PPR_3"/>
    <property type="match status" value="1"/>
</dbReference>
<evidence type="ECO:0000313" key="2">
    <source>
        <dbReference type="EMBL" id="KAL3756272.1"/>
    </source>
</evidence>
<organism evidence="2 3">
    <name type="scientific">Discostella pseudostelligera</name>
    <dbReference type="NCBI Taxonomy" id="259834"/>
    <lineage>
        <taxon>Eukaryota</taxon>
        <taxon>Sar</taxon>
        <taxon>Stramenopiles</taxon>
        <taxon>Ochrophyta</taxon>
        <taxon>Bacillariophyta</taxon>
        <taxon>Coscinodiscophyceae</taxon>
        <taxon>Thalassiosirophycidae</taxon>
        <taxon>Stephanodiscales</taxon>
        <taxon>Stephanodiscaceae</taxon>
        <taxon>Discostella</taxon>
    </lineage>
</organism>